<dbReference type="SUPFAM" id="SSF51735">
    <property type="entry name" value="NAD(P)-binding Rossmann-fold domains"/>
    <property type="match status" value="1"/>
</dbReference>
<gene>
    <name evidence="3" type="ORF">KGF57_003557</name>
</gene>
<organism evidence="3 4">
    <name type="scientific">Candida theae</name>
    <dbReference type="NCBI Taxonomy" id="1198502"/>
    <lineage>
        <taxon>Eukaryota</taxon>
        <taxon>Fungi</taxon>
        <taxon>Dikarya</taxon>
        <taxon>Ascomycota</taxon>
        <taxon>Saccharomycotina</taxon>
        <taxon>Pichiomycetes</taxon>
        <taxon>Debaryomycetaceae</taxon>
        <taxon>Candida/Lodderomyces clade</taxon>
        <taxon>Candida</taxon>
    </lineage>
</organism>
<keyword evidence="1" id="KW-0521">NADP</keyword>
<dbReference type="Gene3D" id="3.90.25.10">
    <property type="entry name" value="UDP-galactose 4-epimerase, domain 1"/>
    <property type="match status" value="1"/>
</dbReference>
<dbReference type="EMBL" id="JAIHNG010000129">
    <property type="protein sequence ID" value="KAI5956071.1"/>
    <property type="molecule type" value="Genomic_DNA"/>
</dbReference>
<dbReference type="RefSeq" id="XP_051608053.1">
    <property type="nucleotide sequence ID" value="XM_051752988.1"/>
</dbReference>
<dbReference type="Gene3D" id="3.40.50.720">
    <property type="entry name" value="NAD(P)-binding Rossmann-like Domain"/>
    <property type="match status" value="1"/>
</dbReference>
<evidence type="ECO:0000256" key="2">
    <source>
        <dbReference type="ARBA" id="ARBA00023002"/>
    </source>
</evidence>
<proteinExistence type="predicted"/>
<keyword evidence="2" id="KW-0560">Oxidoreductase</keyword>
<dbReference type="GeneID" id="76151615"/>
<dbReference type="PANTHER" id="PTHR47706">
    <property type="entry name" value="NMRA-LIKE FAMILY PROTEIN"/>
    <property type="match status" value="1"/>
</dbReference>
<evidence type="ECO:0008006" key="5">
    <source>
        <dbReference type="Google" id="ProtNLM"/>
    </source>
</evidence>
<dbReference type="PANTHER" id="PTHR47706:SF9">
    <property type="entry name" value="NMRA-LIKE DOMAIN-CONTAINING PROTEIN-RELATED"/>
    <property type="match status" value="1"/>
</dbReference>
<dbReference type="InterPro" id="IPR051609">
    <property type="entry name" value="NmrA/Isoflavone_reductase-like"/>
</dbReference>
<dbReference type="Proteomes" id="UP001204833">
    <property type="component" value="Unassembled WGS sequence"/>
</dbReference>
<dbReference type="AlphaFoldDB" id="A0AAD5BD33"/>
<dbReference type="GO" id="GO:0016491">
    <property type="term" value="F:oxidoreductase activity"/>
    <property type="evidence" value="ECO:0007669"/>
    <property type="project" value="UniProtKB-KW"/>
</dbReference>
<evidence type="ECO:0000313" key="4">
    <source>
        <dbReference type="Proteomes" id="UP001204833"/>
    </source>
</evidence>
<name>A0AAD5BD33_9ASCO</name>
<accession>A0AAD5BD33</accession>
<evidence type="ECO:0000313" key="3">
    <source>
        <dbReference type="EMBL" id="KAI5956071.1"/>
    </source>
</evidence>
<comment type="caution">
    <text evidence="3">The sequence shown here is derived from an EMBL/GenBank/DDBJ whole genome shotgun (WGS) entry which is preliminary data.</text>
</comment>
<protein>
    <recommendedName>
        <fullName evidence="5">NmrA-like domain-containing protein</fullName>
    </recommendedName>
</protein>
<sequence length="297" mass="32441">MSKVSIAIIGLNGFIGKHVLNAINSGIFDSKIQFPVKAITRKEGTKSSDKIEYIVSAETSPNDTKLIDALKGVDVVVELTGPNPELFANIEKILAQVKPKLFIPSQFGTDIPQVDTYAPGFLALKTQHSENVRKIGGIKVVDIITSLFAVPGAFLYDWVGAVGITEQGVNLIGDIDQKFHISKLEDVGNVVLAVATHDSIAKLPDLVHVASDVVTVKDVIDKYSSSKGVKLDVVSKKSADEGRKEFVEKLNAGFNPNDFLFYLQVIIAQGLDKGLYFSHLDNELFNPNESLWKWGKF</sequence>
<reference evidence="3 4" key="1">
    <citation type="journal article" date="2022" name="DNA Res.">
        <title>Genome analysis of five recently described species of the CUG-Ser clade uncovers Candida theae as a new hybrid lineage with pathogenic potential in the Candida parapsilosis species complex.</title>
        <authorList>
            <person name="Mixao V."/>
            <person name="Del Olmo V."/>
            <person name="Hegedusova E."/>
            <person name="Saus E."/>
            <person name="Pryszcz L."/>
            <person name="Cillingova A."/>
            <person name="Nosek J."/>
            <person name="Gabaldon T."/>
        </authorList>
    </citation>
    <scope>NUCLEOTIDE SEQUENCE [LARGE SCALE GENOMIC DNA]</scope>
    <source>
        <strain evidence="3 4">CBS 12239</strain>
    </source>
</reference>
<keyword evidence="4" id="KW-1185">Reference proteome</keyword>
<dbReference type="InterPro" id="IPR036291">
    <property type="entry name" value="NAD(P)-bd_dom_sf"/>
</dbReference>
<evidence type="ECO:0000256" key="1">
    <source>
        <dbReference type="ARBA" id="ARBA00022857"/>
    </source>
</evidence>